<organism evidence="10 11">
    <name type="scientific">Saezia sanguinis</name>
    <dbReference type="NCBI Taxonomy" id="1965230"/>
    <lineage>
        <taxon>Bacteria</taxon>
        <taxon>Pseudomonadati</taxon>
        <taxon>Pseudomonadota</taxon>
        <taxon>Betaproteobacteria</taxon>
        <taxon>Burkholderiales</taxon>
        <taxon>Saeziaceae</taxon>
        <taxon>Saezia</taxon>
    </lineage>
</organism>
<feature type="transmembrane region" description="Helical" evidence="8">
    <location>
        <begin position="220"/>
        <end position="244"/>
    </location>
</feature>
<evidence type="ECO:0000256" key="2">
    <source>
        <dbReference type="ARBA" id="ARBA00007783"/>
    </source>
</evidence>
<dbReference type="Pfam" id="PF12698">
    <property type="entry name" value="ABC2_membrane_3"/>
    <property type="match status" value="1"/>
</dbReference>
<dbReference type="PROSITE" id="PS51012">
    <property type="entry name" value="ABC_TM2"/>
    <property type="match status" value="1"/>
</dbReference>
<dbReference type="GO" id="GO:0140359">
    <property type="term" value="F:ABC-type transporter activity"/>
    <property type="evidence" value="ECO:0007669"/>
    <property type="project" value="InterPro"/>
</dbReference>
<protein>
    <submittedName>
        <fullName evidence="10">Inner membrane transport permease YbhR</fullName>
    </submittedName>
</protein>
<dbReference type="EMBL" id="PQSP01000003">
    <property type="protein sequence ID" value="RUS66750.1"/>
    <property type="molecule type" value="Genomic_DNA"/>
</dbReference>
<evidence type="ECO:0000256" key="1">
    <source>
        <dbReference type="ARBA" id="ARBA00004651"/>
    </source>
</evidence>
<feature type="transmembrane region" description="Helical" evidence="8">
    <location>
        <begin position="170"/>
        <end position="194"/>
    </location>
</feature>
<proteinExistence type="inferred from homology"/>
<dbReference type="InterPro" id="IPR013525">
    <property type="entry name" value="ABC2_TM"/>
</dbReference>
<evidence type="ECO:0000313" key="10">
    <source>
        <dbReference type="EMBL" id="RUS66750.1"/>
    </source>
</evidence>
<reference evidence="10 11" key="1">
    <citation type="submission" date="2018-01" db="EMBL/GenBank/DDBJ databases">
        <title>Saezia sanguinis gen. nov., sp. nov., in the order Burkholderiales isolated from human blood.</title>
        <authorList>
            <person name="Medina-Pascual M.J."/>
            <person name="Valdezate S."/>
            <person name="Monzon S."/>
            <person name="Cuesta I."/>
            <person name="Carrasco G."/>
            <person name="Villalon P."/>
            <person name="Saez-Nieto J.A."/>
        </authorList>
    </citation>
    <scope>NUCLEOTIDE SEQUENCE [LARGE SCALE GENOMIC DNA]</scope>
    <source>
        <strain evidence="10 11">CNM695-12</strain>
    </source>
</reference>
<dbReference type="InterPro" id="IPR051449">
    <property type="entry name" value="ABC-2_transporter_component"/>
</dbReference>
<evidence type="ECO:0000313" key="11">
    <source>
        <dbReference type="Proteomes" id="UP000286947"/>
    </source>
</evidence>
<gene>
    <name evidence="10" type="primary">ybhR</name>
    <name evidence="10" type="ORF">CUZ56_01541</name>
</gene>
<comment type="subcellular location">
    <subcellularLocation>
        <location evidence="1">Cell membrane</location>
        <topology evidence="1">Multi-pass membrane protein</topology>
    </subcellularLocation>
</comment>
<evidence type="ECO:0000256" key="4">
    <source>
        <dbReference type="ARBA" id="ARBA00022475"/>
    </source>
</evidence>
<evidence type="ECO:0000259" key="9">
    <source>
        <dbReference type="PROSITE" id="PS51012"/>
    </source>
</evidence>
<feature type="transmembrane region" description="Helical" evidence="8">
    <location>
        <begin position="250"/>
        <end position="274"/>
    </location>
</feature>
<dbReference type="AlphaFoldDB" id="A0A433SDF2"/>
<comment type="caution">
    <text evidence="10">The sequence shown here is derived from an EMBL/GenBank/DDBJ whole genome shotgun (WGS) entry which is preliminary data.</text>
</comment>
<evidence type="ECO:0000256" key="8">
    <source>
        <dbReference type="SAM" id="Phobius"/>
    </source>
</evidence>
<keyword evidence="3" id="KW-0813">Transport</keyword>
<keyword evidence="4" id="KW-1003">Cell membrane</keyword>
<dbReference type="GO" id="GO:0005886">
    <property type="term" value="C:plasma membrane"/>
    <property type="evidence" value="ECO:0007669"/>
    <property type="project" value="UniProtKB-SubCell"/>
</dbReference>
<evidence type="ECO:0000256" key="5">
    <source>
        <dbReference type="ARBA" id="ARBA00022692"/>
    </source>
</evidence>
<keyword evidence="7 8" id="KW-0472">Membrane</keyword>
<sequence>MWARIWILVIKELQQLWRSPQSRQLLIMPVLMQLLVFPFAMTLEVKNSTLGIYNEDRGAASVELIQRLSAASAFPKVLMIYDETTLQQAIDTQQVALVIRFPQDFSRKIATGQPAQIQALIDGRRSNSAQIAFSYAQDIVQSYAQEVSPQKPLATLAVRYAYNPNLEYQWFVLSSLVAILSTVGALIVTALSLAREREEGTFDQLLVTPLTTGYIMMGKIIPGILVGMGQGLVGALCAVVFYQVPMSGNWLLLVLAMFCYALALVGVGLFISSFCATQQQAFLGVFCFMVPSITLSGFFAPTDNMPPILYAISQCNPLTYFIQASQGIFLKYFTFAQVWPLLWPMVLISGVTLSAAYALFYRKTAT</sequence>
<comment type="similarity">
    <text evidence="2">Belongs to the ABC-2 integral membrane protein family.</text>
</comment>
<dbReference type="RefSeq" id="WP_126979763.1">
    <property type="nucleotide sequence ID" value="NZ_PQSP01000003.1"/>
</dbReference>
<dbReference type="PANTHER" id="PTHR30294">
    <property type="entry name" value="MEMBRANE COMPONENT OF ABC TRANSPORTER YHHJ-RELATED"/>
    <property type="match status" value="1"/>
</dbReference>
<dbReference type="PANTHER" id="PTHR30294:SF44">
    <property type="entry name" value="MULTIDRUG ABC TRANSPORTER PERMEASE YBHR-RELATED"/>
    <property type="match status" value="1"/>
</dbReference>
<keyword evidence="11" id="KW-1185">Reference proteome</keyword>
<evidence type="ECO:0000256" key="6">
    <source>
        <dbReference type="ARBA" id="ARBA00022989"/>
    </source>
</evidence>
<keyword evidence="5 8" id="KW-0812">Transmembrane</keyword>
<dbReference type="Proteomes" id="UP000286947">
    <property type="component" value="Unassembled WGS sequence"/>
</dbReference>
<feature type="domain" description="ABC transmembrane type-2" evidence="9">
    <location>
        <begin position="129"/>
        <end position="363"/>
    </location>
</feature>
<feature type="transmembrane region" description="Helical" evidence="8">
    <location>
        <begin position="341"/>
        <end position="360"/>
    </location>
</feature>
<accession>A0A433SDF2</accession>
<dbReference type="OrthoDB" id="9808686at2"/>
<keyword evidence="6 8" id="KW-1133">Transmembrane helix</keyword>
<evidence type="ECO:0000256" key="7">
    <source>
        <dbReference type="ARBA" id="ARBA00023136"/>
    </source>
</evidence>
<name>A0A433SDF2_9BURK</name>
<evidence type="ECO:0000256" key="3">
    <source>
        <dbReference type="ARBA" id="ARBA00022448"/>
    </source>
</evidence>
<dbReference type="Gene3D" id="3.40.1710.10">
    <property type="entry name" value="abc type-2 transporter like domain"/>
    <property type="match status" value="1"/>
</dbReference>
<dbReference type="InterPro" id="IPR047817">
    <property type="entry name" value="ABC2_TM_bact-type"/>
</dbReference>
<feature type="transmembrane region" description="Helical" evidence="8">
    <location>
        <begin position="281"/>
        <end position="300"/>
    </location>
</feature>